<evidence type="ECO:0000313" key="3">
    <source>
        <dbReference type="RefSeq" id="XP_021839008.2"/>
    </source>
</evidence>
<keyword evidence="2" id="KW-1185">Reference proteome</keyword>
<reference evidence="2" key="1">
    <citation type="journal article" date="2021" name="Nat. Commun.">
        <title>Genomic analyses provide insights into spinach domestication and the genetic basis of agronomic traits.</title>
        <authorList>
            <person name="Cai X."/>
            <person name="Sun X."/>
            <person name="Xu C."/>
            <person name="Sun H."/>
            <person name="Wang X."/>
            <person name="Ge C."/>
            <person name="Zhang Z."/>
            <person name="Wang Q."/>
            <person name="Fei Z."/>
            <person name="Jiao C."/>
            <person name="Wang Q."/>
        </authorList>
    </citation>
    <scope>NUCLEOTIDE SEQUENCE [LARGE SCALE GENOMIC DNA]</scope>
    <source>
        <strain evidence="2">cv. Varoflay</strain>
    </source>
</reference>
<dbReference type="CDD" id="cd22162">
    <property type="entry name" value="F-box_AtSKIP3-like"/>
    <property type="match status" value="1"/>
</dbReference>
<protein>
    <submittedName>
        <fullName evidence="3">F-box protein PP2-B1-like</fullName>
    </submittedName>
</protein>
<gene>
    <name evidence="3" type="primary">LOC110778752</name>
</gene>
<proteinExistence type="predicted"/>
<accession>A0A9R0HXT2</accession>
<name>A0A9R0HXT2_SPIOL</name>
<organism evidence="2 3">
    <name type="scientific">Spinacia oleracea</name>
    <name type="common">Spinach</name>
    <dbReference type="NCBI Taxonomy" id="3562"/>
    <lineage>
        <taxon>Eukaryota</taxon>
        <taxon>Viridiplantae</taxon>
        <taxon>Streptophyta</taxon>
        <taxon>Embryophyta</taxon>
        <taxon>Tracheophyta</taxon>
        <taxon>Spermatophyta</taxon>
        <taxon>Magnoliopsida</taxon>
        <taxon>eudicotyledons</taxon>
        <taxon>Gunneridae</taxon>
        <taxon>Pentapetalae</taxon>
        <taxon>Caryophyllales</taxon>
        <taxon>Chenopodiaceae</taxon>
        <taxon>Chenopodioideae</taxon>
        <taxon>Anserineae</taxon>
        <taxon>Spinacia</taxon>
    </lineage>
</organism>
<dbReference type="PROSITE" id="PS50181">
    <property type="entry name" value="FBOX"/>
    <property type="match status" value="1"/>
</dbReference>
<evidence type="ECO:0000259" key="1">
    <source>
        <dbReference type="PROSITE" id="PS50181"/>
    </source>
</evidence>
<dbReference type="AlphaFoldDB" id="A0A9R0HXT2"/>
<dbReference type="PANTHER" id="PTHR32278">
    <property type="entry name" value="F-BOX DOMAIN-CONTAINING PROTEIN"/>
    <property type="match status" value="1"/>
</dbReference>
<dbReference type="Pfam" id="PF14299">
    <property type="entry name" value="PP2"/>
    <property type="match status" value="1"/>
</dbReference>
<evidence type="ECO:0000313" key="2">
    <source>
        <dbReference type="Proteomes" id="UP000813463"/>
    </source>
</evidence>
<dbReference type="GeneID" id="110778752"/>
<dbReference type="KEGG" id="soe:110778752"/>
<dbReference type="InterPro" id="IPR001810">
    <property type="entry name" value="F-box_dom"/>
</dbReference>
<reference evidence="3" key="2">
    <citation type="submission" date="2025-08" db="UniProtKB">
        <authorList>
            <consortium name="RefSeq"/>
        </authorList>
    </citation>
    <scope>IDENTIFICATION</scope>
    <source>
        <tissue evidence="3">Leaf</tissue>
    </source>
</reference>
<dbReference type="SUPFAM" id="SSF81383">
    <property type="entry name" value="F-box domain"/>
    <property type="match status" value="1"/>
</dbReference>
<dbReference type="Pfam" id="PF12937">
    <property type="entry name" value="F-box-like"/>
    <property type="match status" value="1"/>
</dbReference>
<dbReference type="PANTHER" id="PTHR32278:SF111">
    <property type="entry name" value="F-BOX PROTEIN PP2-B12-RELATED"/>
    <property type="match status" value="1"/>
</dbReference>
<feature type="domain" description="F-box" evidence="1">
    <location>
        <begin position="13"/>
        <end position="59"/>
    </location>
</feature>
<sequence>MLKMKNKKNKKRETKLLDLPEGCLSQILSLTTPSCVLRCSLVCKLLYSIANSDFVWKKLVPSDLHPLVERSSSTSPPTKHLVLLLCRSFIILEDGHMSFSLNEWTGKKSYMIGARRLTFASGDMFGFWRGILPKPKSRFSEVAELIGVNELHITGRISTQLLSPNTTYRMYFSFMLEAASHGFDVYPVRVFVSRIDKNGSYLGGSSYNDASKTFYLKPRRPMHADMYGHVTHVESEDTMDCDISNRWMMIDMGKYFNQVDDNVDVLEMTLMGTEIGLRKSGLVVQGIEILPVD</sequence>
<dbReference type="Gene3D" id="1.20.1280.50">
    <property type="match status" value="1"/>
</dbReference>
<dbReference type="InterPro" id="IPR025886">
    <property type="entry name" value="PP2-like"/>
</dbReference>
<dbReference type="SMART" id="SM00256">
    <property type="entry name" value="FBOX"/>
    <property type="match status" value="1"/>
</dbReference>
<dbReference type="Proteomes" id="UP000813463">
    <property type="component" value="Chromosome 5"/>
</dbReference>
<dbReference type="RefSeq" id="XP_021839008.2">
    <property type="nucleotide sequence ID" value="XM_021983316.2"/>
</dbReference>
<dbReference type="InterPro" id="IPR036047">
    <property type="entry name" value="F-box-like_dom_sf"/>
</dbReference>